<name>A0A0A9A8Y6_ARUDO</name>
<dbReference type="AlphaFoldDB" id="A0A0A9A8Y6"/>
<protein>
    <submittedName>
        <fullName evidence="1">Uncharacterized protein</fullName>
    </submittedName>
</protein>
<accession>A0A0A9A8Y6</accession>
<sequence length="86" mass="9702">MFFFLNECQLAIVNVWSAGTNCKAWLPIDFSCQDTYRHVAIFPYSQLQQLEIQNFFLFLLNKGTQTDAKLVVSKDMVAACSAALAC</sequence>
<reference evidence="1" key="2">
    <citation type="journal article" date="2015" name="Data Brief">
        <title>Shoot transcriptome of the giant reed, Arundo donax.</title>
        <authorList>
            <person name="Barrero R.A."/>
            <person name="Guerrero F.D."/>
            <person name="Moolhuijzen P."/>
            <person name="Goolsby J.A."/>
            <person name="Tidwell J."/>
            <person name="Bellgard S.E."/>
            <person name="Bellgard M.I."/>
        </authorList>
    </citation>
    <scope>NUCLEOTIDE SEQUENCE</scope>
    <source>
        <tissue evidence="1">Shoot tissue taken approximately 20 cm above the soil surface</tissue>
    </source>
</reference>
<proteinExistence type="predicted"/>
<organism evidence="1">
    <name type="scientific">Arundo donax</name>
    <name type="common">Giant reed</name>
    <name type="synonym">Donax arundinaceus</name>
    <dbReference type="NCBI Taxonomy" id="35708"/>
    <lineage>
        <taxon>Eukaryota</taxon>
        <taxon>Viridiplantae</taxon>
        <taxon>Streptophyta</taxon>
        <taxon>Embryophyta</taxon>
        <taxon>Tracheophyta</taxon>
        <taxon>Spermatophyta</taxon>
        <taxon>Magnoliopsida</taxon>
        <taxon>Liliopsida</taxon>
        <taxon>Poales</taxon>
        <taxon>Poaceae</taxon>
        <taxon>PACMAD clade</taxon>
        <taxon>Arundinoideae</taxon>
        <taxon>Arundineae</taxon>
        <taxon>Arundo</taxon>
    </lineage>
</organism>
<evidence type="ECO:0000313" key="1">
    <source>
        <dbReference type="EMBL" id="JAD43512.1"/>
    </source>
</evidence>
<reference evidence="1" key="1">
    <citation type="submission" date="2014-09" db="EMBL/GenBank/DDBJ databases">
        <authorList>
            <person name="Magalhaes I.L.F."/>
            <person name="Oliveira U."/>
            <person name="Santos F.R."/>
            <person name="Vidigal T.H.D.A."/>
            <person name="Brescovit A.D."/>
            <person name="Santos A.J."/>
        </authorList>
    </citation>
    <scope>NUCLEOTIDE SEQUENCE</scope>
    <source>
        <tissue evidence="1">Shoot tissue taken approximately 20 cm above the soil surface</tissue>
    </source>
</reference>
<dbReference type="EMBL" id="GBRH01254383">
    <property type="protein sequence ID" value="JAD43512.1"/>
    <property type="molecule type" value="Transcribed_RNA"/>
</dbReference>